<protein>
    <submittedName>
        <fullName evidence="1">Uncharacterized protein</fullName>
    </submittedName>
</protein>
<proteinExistence type="predicted"/>
<name>A0ACB8VKX4_9TELE</name>
<organism evidence="1 2">
    <name type="scientific">Scortum barcoo</name>
    <name type="common">barcoo grunter</name>
    <dbReference type="NCBI Taxonomy" id="214431"/>
    <lineage>
        <taxon>Eukaryota</taxon>
        <taxon>Metazoa</taxon>
        <taxon>Chordata</taxon>
        <taxon>Craniata</taxon>
        <taxon>Vertebrata</taxon>
        <taxon>Euteleostomi</taxon>
        <taxon>Actinopterygii</taxon>
        <taxon>Neopterygii</taxon>
        <taxon>Teleostei</taxon>
        <taxon>Neoteleostei</taxon>
        <taxon>Acanthomorphata</taxon>
        <taxon>Eupercaria</taxon>
        <taxon>Centrarchiformes</taxon>
        <taxon>Terapontoidei</taxon>
        <taxon>Terapontidae</taxon>
        <taxon>Scortum</taxon>
    </lineage>
</organism>
<accession>A0ACB8VKX4</accession>
<evidence type="ECO:0000313" key="2">
    <source>
        <dbReference type="Proteomes" id="UP000831701"/>
    </source>
</evidence>
<reference evidence="1" key="1">
    <citation type="submission" date="2022-04" db="EMBL/GenBank/DDBJ databases">
        <title>Jade perch genome.</title>
        <authorList>
            <person name="Chao B."/>
        </authorList>
    </citation>
    <scope>NUCLEOTIDE SEQUENCE</scope>
    <source>
        <strain evidence="1">CB-2022</strain>
    </source>
</reference>
<comment type="caution">
    <text evidence="1">The sequence shown here is derived from an EMBL/GenBank/DDBJ whole genome shotgun (WGS) entry which is preliminary data.</text>
</comment>
<gene>
    <name evidence="1" type="ORF">L3Q82_017435</name>
</gene>
<keyword evidence="2" id="KW-1185">Reference proteome</keyword>
<dbReference type="EMBL" id="CM041550">
    <property type="protein sequence ID" value="KAI3356179.1"/>
    <property type="molecule type" value="Genomic_DNA"/>
</dbReference>
<dbReference type="Proteomes" id="UP000831701">
    <property type="component" value="Chromosome 20"/>
</dbReference>
<sequence length="125" mass="14066">MEERRAGRRDVHQVRRSEGGEEEEEEEEVPSGVGQAALAWHHWGLGVLGRQSRPLSSRLSSRTQQTPVTLRLREEPVSDVAFGQSERRSGTFGRMTPLGQTCSVSSLFPRPVSRVQTPRQQTERS</sequence>
<evidence type="ECO:0000313" key="1">
    <source>
        <dbReference type="EMBL" id="KAI3356179.1"/>
    </source>
</evidence>